<protein>
    <submittedName>
        <fullName evidence="2">Uncharacterized protein</fullName>
    </submittedName>
</protein>
<feature type="transmembrane region" description="Helical" evidence="1">
    <location>
        <begin position="73"/>
        <end position="97"/>
    </location>
</feature>
<dbReference type="OrthoDB" id="3035458at2759"/>
<dbReference type="Proteomes" id="UP000799118">
    <property type="component" value="Unassembled WGS sequence"/>
</dbReference>
<dbReference type="AlphaFoldDB" id="A0A6A4HV87"/>
<organism evidence="2 3">
    <name type="scientific">Gymnopus androsaceus JB14</name>
    <dbReference type="NCBI Taxonomy" id="1447944"/>
    <lineage>
        <taxon>Eukaryota</taxon>
        <taxon>Fungi</taxon>
        <taxon>Dikarya</taxon>
        <taxon>Basidiomycota</taxon>
        <taxon>Agaricomycotina</taxon>
        <taxon>Agaricomycetes</taxon>
        <taxon>Agaricomycetidae</taxon>
        <taxon>Agaricales</taxon>
        <taxon>Marasmiineae</taxon>
        <taxon>Omphalotaceae</taxon>
        <taxon>Gymnopus</taxon>
    </lineage>
</organism>
<keyword evidence="1" id="KW-0472">Membrane</keyword>
<keyword evidence="3" id="KW-1185">Reference proteome</keyword>
<proteinExistence type="predicted"/>
<reference evidence="2" key="1">
    <citation type="journal article" date="2019" name="Environ. Microbiol.">
        <title>Fungal ecological strategies reflected in gene transcription - a case study of two litter decomposers.</title>
        <authorList>
            <person name="Barbi F."/>
            <person name="Kohler A."/>
            <person name="Barry K."/>
            <person name="Baskaran P."/>
            <person name="Daum C."/>
            <person name="Fauchery L."/>
            <person name="Ihrmark K."/>
            <person name="Kuo A."/>
            <person name="LaButti K."/>
            <person name="Lipzen A."/>
            <person name="Morin E."/>
            <person name="Grigoriev I.V."/>
            <person name="Henrissat B."/>
            <person name="Lindahl B."/>
            <person name="Martin F."/>
        </authorList>
    </citation>
    <scope>NUCLEOTIDE SEQUENCE</scope>
    <source>
        <strain evidence="2">JB14</strain>
    </source>
</reference>
<accession>A0A6A4HV87</accession>
<evidence type="ECO:0000313" key="2">
    <source>
        <dbReference type="EMBL" id="KAE9402379.1"/>
    </source>
</evidence>
<keyword evidence="1" id="KW-1133">Transmembrane helix</keyword>
<evidence type="ECO:0000313" key="3">
    <source>
        <dbReference type="Proteomes" id="UP000799118"/>
    </source>
</evidence>
<sequence>MIGNIGTNIADILLDTTKIDSGSTIPMDEISSIFSLAVNLLSTILIAFKAWNHRQALKIISVNKRKHTQVEKILLFLVESGVVYCVIQCLYVIIQIFATKLGSSIGLEIWDIGIGEVADATAVLYPLAVFLALSLDQSPVEAFLSTIHETHNGDFESG</sequence>
<evidence type="ECO:0000256" key="1">
    <source>
        <dbReference type="SAM" id="Phobius"/>
    </source>
</evidence>
<keyword evidence="1" id="KW-0812">Transmembrane</keyword>
<feature type="transmembrane region" description="Helical" evidence="1">
    <location>
        <begin position="30"/>
        <end position="52"/>
    </location>
</feature>
<name>A0A6A4HV87_9AGAR</name>
<gene>
    <name evidence="2" type="ORF">BT96DRAFT_552563</name>
</gene>
<dbReference type="EMBL" id="ML769435">
    <property type="protein sequence ID" value="KAE9402379.1"/>
    <property type="molecule type" value="Genomic_DNA"/>
</dbReference>